<sequence>MSLDHHRHDISNDILPAIDHLGIFYAITQTVFG</sequence>
<dbReference type="EMBL" id="AGCA01000514">
    <property type="protein sequence ID" value="EGY27893.1"/>
    <property type="molecule type" value="Genomic_DNA"/>
</dbReference>
<evidence type="ECO:0000313" key="1">
    <source>
        <dbReference type="EMBL" id="EGY27893.1"/>
    </source>
</evidence>
<gene>
    <name evidence="1" type="ORF">Rin_00021860</name>
</gene>
<protein>
    <submittedName>
        <fullName evidence="1">Uncharacterized protein</fullName>
    </submittedName>
</protein>
<keyword evidence="2" id="KW-1185">Reference proteome</keyword>
<proteinExistence type="predicted"/>
<name>G2H288_9ENTR</name>
<reference evidence="1 2" key="1">
    <citation type="journal article" date="2012" name="Genome Res.">
        <title>Genomic basis of endosymbiont-conferred protection against an insect parasitoid.</title>
        <authorList>
            <person name="Hansen A.K."/>
            <person name="Vorburger C."/>
            <person name="Moran N.A."/>
        </authorList>
    </citation>
    <scope>NUCLEOTIDE SEQUENCE [LARGE SCALE GENOMIC DNA]</scope>
    <source>
        <strain evidence="2">R5.15</strain>
    </source>
</reference>
<comment type="caution">
    <text evidence="1">The sequence shown here is derived from an EMBL/GenBank/DDBJ whole genome shotgun (WGS) entry which is preliminary data.</text>
</comment>
<dbReference type="Proteomes" id="UP000004116">
    <property type="component" value="Unassembled WGS sequence"/>
</dbReference>
<organism evidence="1 2">
    <name type="scientific">Candidatus Regiella insecticola 5.15</name>
    <dbReference type="NCBI Taxonomy" id="1005043"/>
    <lineage>
        <taxon>Bacteria</taxon>
        <taxon>Pseudomonadati</taxon>
        <taxon>Pseudomonadota</taxon>
        <taxon>Gammaproteobacteria</taxon>
        <taxon>Enterobacterales</taxon>
        <taxon>Enterobacteriaceae</taxon>
        <taxon>aphid secondary symbionts</taxon>
        <taxon>Candidatus Regiella</taxon>
    </lineage>
</organism>
<dbReference type="AlphaFoldDB" id="G2H288"/>
<evidence type="ECO:0000313" key="2">
    <source>
        <dbReference type="Proteomes" id="UP000004116"/>
    </source>
</evidence>
<accession>G2H288</accession>